<comment type="function">
    <text evidence="6">Plays an important role in the control of DNA replication and the maintenance of replication fork stability.</text>
</comment>
<evidence type="ECO:0000256" key="3">
    <source>
        <dbReference type="ARBA" id="ARBA00022763"/>
    </source>
</evidence>
<comment type="similarity">
    <text evidence="2 6">Belongs to the CSM3 family.</text>
</comment>
<feature type="domain" description="Chromosome segregation in meiosis protein 3" evidence="8">
    <location>
        <begin position="60"/>
        <end position="141"/>
    </location>
</feature>
<protein>
    <recommendedName>
        <fullName evidence="8">Chromosome segregation in meiosis protein 3 domain-containing protein</fullName>
    </recommendedName>
</protein>
<feature type="region of interest" description="Disordered" evidence="7">
    <location>
        <begin position="1"/>
        <end position="34"/>
    </location>
</feature>
<dbReference type="OMA" id="WAYDLYP"/>
<dbReference type="GO" id="GO:0031298">
    <property type="term" value="C:replication fork protection complex"/>
    <property type="evidence" value="ECO:0007669"/>
    <property type="project" value="TreeGrafter"/>
</dbReference>
<evidence type="ECO:0000256" key="4">
    <source>
        <dbReference type="ARBA" id="ARBA00023242"/>
    </source>
</evidence>
<organism evidence="9 10">
    <name type="scientific">Globisporangium ultimum (strain ATCC 200006 / CBS 805.95 / DAOM BR144)</name>
    <name type="common">Pythium ultimum</name>
    <dbReference type="NCBI Taxonomy" id="431595"/>
    <lineage>
        <taxon>Eukaryota</taxon>
        <taxon>Sar</taxon>
        <taxon>Stramenopiles</taxon>
        <taxon>Oomycota</taxon>
        <taxon>Peronosporomycetes</taxon>
        <taxon>Pythiales</taxon>
        <taxon>Pythiaceae</taxon>
        <taxon>Globisporangium</taxon>
    </lineage>
</organism>
<dbReference type="EnsemblProtists" id="PYU1_T009808">
    <property type="protein sequence ID" value="PYU1_T009808"/>
    <property type="gene ID" value="PYU1_G009790"/>
</dbReference>
<keyword evidence="3 6" id="KW-0227">DNA damage</keyword>
<evidence type="ECO:0000256" key="7">
    <source>
        <dbReference type="SAM" id="MobiDB-lite"/>
    </source>
</evidence>
<dbReference type="GO" id="GO:0006974">
    <property type="term" value="P:DNA damage response"/>
    <property type="evidence" value="ECO:0007669"/>
    <property type="project" value="UniProtKB-KW"/>
</dbReference>
<dbReference type="GO" id="GO:0000076">
    <property type="term" value="P:DNA replication checkpoint signaling"/>
    <property type="evidence" value="ECO:0007669"/>
    <property type="project" value="UniProtKB-UniRule"/>
</dbReference>
<reference evidence="10" key="2">
    <citation type="submission" date="2010-04" db="EMBL/GenBank/DDBJ databases">
        <authorList>
            <person name="Buell R."/>
            <person name="Hamilton J."/>
            <person name="Hostetler J."/>
        </authorList>
    </citation>
    <scope>NUCLEOTIDE SEQUENCE [LARGE SCALE GENOMIC DNA]</scope>
    <source>
        <strain evidence="10">DAOM:BR144</strain>
    </source>
</reference>
<sequence>MAARGWERDDDAEITRRREEGFGSGPGALTGGSAIQDIDQGLQDGDVNADKVVKKKRNILTDSTLVSGEGLEKIYKTFPFQVSGDVAGQEAKALGSLIKMYKQWAYDLYPGLNFEDFVDRTEALSKGHVVQGLMNELRTREMNRVLGINQHNDGDDEEMGDGIPHEIEEGDEAML</sequence>
<evidence type="ECO:0000256" key="2">
    <source>
        <dbReference type="ARBA" id="ARBA00006075"/>
    </source>
</evidence>
<keyword evidence="4 6" id="KW-0539">Nucleus</keyword>
<dbReference type="InterPro" id="IPR040038">
    <property type="entry name" value="TIPIN/Csm3/Swi3"/>
</dbReference>
<reference evidence="9" key="3">
    <citation type="submission" date="2015-02" db="UniProtKB">
        <authorList>
            <consortium name="EnsemblProtists"/>
        </authorList>
    </citation>
    <scope>IDENTIFICATION</scope>
    <source>
        <strain evidence="9">DAOM BR144</strain>
    </source>
</reference>
<dbReference type="GO" id="GO:0043111">
    <property type="term" value="P:replication fork arrest"/>
    <property type="evidence" value="ECO:0007669"/>
    <property type="project" value="TreeGrafter"/>
</dbReference>
<comment type="subcellular location">
    <subcellularLocation>
        <location evidence="1 6">Nucleus</location>
    </subcellularLocation>
</comment>
<dbReference type="InParanoid" id="K3WXW0"/>
<dbReference type="AlphaFoldDB" id="K3WXW0"/>
<evidence type="ECO:0000256" key="6">
    <source>
        <dbReference type="RuleBase" id="RU366049"/>
    </source>
</evidence>
<keyword evidence="10" id="KW-1185">Reference proteome</keyword>
<dbReference type="Proteomes" id="UP000019132">
    <property type="component" value="Unassembled WGS sequence"/>
</dbReference>
<evidence type="ECO:0000313" key="9">
    <source>
        <dbReference type="EnsemblProtists" id="PYU1_T009808"/>
    </source>
</evidence>
<keyword evidence="5 6" id="KW-0131">Cell cycle</keyword>
<dbReference type="EMBL" id="GL376624">
    <property type="status" value="NOT_ANNOTATED_CDS"/>
    <property type="molecule type" value="Genomic_DNA"/>
</dbReference>
<dbReference type="InterPro" id="IPR012923">
    <property type="entry name" value="Csm3"/>
</dbReference>
<reference evidence="10" key="1">
    <citation type="journal article" date="2010" name="Genome Biol.">
        <title>Genome sequence of the necrotrophic plant pathogen Pythium ultimum reveals original pathogenicity mechanisms and effector repertoire.</title>
        <authorList>
            <person name="Levesque C.A."/>
            <person name="Brouwer H."/>
            <person name="Cano L."/>
            <person name="Hamilton J.P."/>
            <person name="Holt C."/>
            <person name="Huitema E."/>
            <person name="Raffaele S."/>
            <person name="Robideau G.P."/>
            <person name="Thines M."/>
            <person name="Win J."/>
            <person name="Zerillo M.M."/>
            <person name="Beakes G.W."/>
            <person name="Boore J.L."/>
            <person name="Busam D."/>
            <person name="Dumas B."/>
            <person name="Ferriera S."/>
            <person name="Fuerstenberg S.I."/>
            <person name="Gachon C.M."/>
            <person name="Gaulin E."/>
            <person name="Govers F."/>
            <person name="Grenville-Briggs L."/>
            <person name="Horner N."/>
            <person name="Hostetler J."/>
            <person name="Jiang R.H."/>
            <person name="Johnson J."/>
            <person name="Krajaejun T."/>
            <person name="Lin H."/>
            <person name="Meijer H.J."/>
            <person name="Moore B."/>
            <person name="Morris P."/>
            <person name="Phuntmart V."/>
            <person name="Puiu D."/>
            <person name="Shetty J."/>
            <person name="Stajich J.E."/>
            <person name="Tripathy S."/>
            <person name="Wawra S."/>
            <person name="van West P."/>
            <person name="Whitty B.R."/>
            <person name="Coutinho P.M."/>
            <person name="Henrissat B."/>
            <person name="Martin F."/>
            <person name="Thomas P.D."/>
            <person name="Tyler B.M."/>
            <person name="De Vries R.P."/>
            <person name="Kamoun S."/>
            <person name="Yandell M."/>
            <person name="Tisserat N."/>
            <person name="Buell C.R."/>
        </authorList>
    </citation>
    <scope>NUCLEOTIDE SEQUENCE</scope>
    <source>
        <strain evidence="10">DAOM:BR144</strain>
    </source>
</reference>
<dbReference type="VEuPathDB" id="FungiDB:PYU1_G009790"/>
<proteinExistence type="inferred from homology"/>
<dbReference type="GO" id="GO:0003677">
    <property type="term" value="F:DNA binding"/>
    <property type="evidence" value="ECO:0007669"/>
    <property type="project" value="TreeGrafter"/>
</dbReference>
<dbReference type="PANTHER" id="PTHR13220">
    <property type="entry name" value="TIMELESS INTERACTING-RELATED"/>
    <property type="match status" value="1"/>
</dbReference>
<dbReference type="HOGENOM" id="CLU_113930_0_0_1"/>
<evidence type="ECO:0000259" key="8">
    <source>
        <dbReference type="Pfam" id="PF07962"/>
    </source>
</evidence>
<evidence type="ECO:0000256" key="1">
    <source>
        <dbReference type="ARBA" id="ARBA00004123"/>
    </source>
</evidence>
<dbReference type="STRING" id="431595.K3WXW0"/>
<evidence type="ECO:0000313" key="10">
    <source>
        <dbReference type="Proteomes" id="UP000019132"/>
    </source>
</evidence>
<dbReference type="Pfam" id="PF07962">
    <property type="entry name" value="Swi3"/>
    <property type="match status" value="1"/>
</dbReference>
<evidence type="ECO:0000256" key="5">
    <source>
        <dbReference type="ARBA" id="ARBA00023306"/>
    </source>
</evidence>
<feature type="region of interest" description="Disordered" evidence="7">
    <location>
        <begin position="150"/>
        <end position="175"/>
    </location>
</feature>
<dbReference type="eggNOG" id="KOG3004">
    <property type="taxonomic scope" value="Eukaryota"/>
</dbReference>
<name>K3WXW0_GLOUD</name>
<accession>K3WXW0</accession>
<dbReference type="PANTHER" id="PTHR13220:SF11">
    <property type="entry name" value="TIMELESS-INTERACTING PROTEIN"/>
    <property type="match status" value="1"/>
</dbReference>
<dbReference type="GO" id="GO:0031297">
    <property type="term" value="P:replication fork processing"/>
    <property type="evidence" value="ECO:0007669"/>
    <property type="project" value="UniProtKB-UniRule"/>
</dbReference>